<dbReference type="AlphaFoldDB" id="A0A0S2TF09"/>
<keyword evidence="6" id="KW-0238">DNA-binding</keyword>
<dbReference type="Pfam" id="PF05280">
    <property type="entry name" value="FlhC"/>
    <property type="match status" value="1"/>
</dbReference>
<keyword evidence="8" id="KW-0804">Transcription</keyword>
<keyword evidence="3" id="KW-1005">Bacterial flagellum biogenesis</keyword>
<keyword evidence="4" id="KW-0862">Zinc</keyword>
<gene>
    <name evidence="9" type="ORF">Tel_11350</name>
</gene>
<name>A0A0S2TF09_9GAMM</name>
<evidence type="ECO:0000256" key="2">
    <source>
        <dbReference type="ARBA" id="ARBA00022723"/>
    </source>
</evidence>
<dbReference type="InterPro" id="IPR007944">
    <property type="entry name" value="FlhC"/>
</dbReference>
<evidence type="ECO:0000256" key="8">
    <source>
        <dbReference type="ARBA" id="ARBA00023163"/>
    </source>
</evidence>
<dbReference type="STRING" id="1748243.Tel_11350"/>
<keyword evidence="7" id="KW-0010">Activator</keyword>
<sequence>MKSMNYVTPFVLCTPPCGSDKDCARCEIKPCADATRIHDAVRLIQAGARATLVCQLTDLPKKLVKRIYIMLQGHPSPRGQMPFTDAWYLENDLRMLHATLVWQLHNRIARKNRSEARIVLDVYAVYQCIVDKPQLDLTRAVFVLSLMAMDLWQQRHCQYCGNAFLAPADEKHDIACPGCRLYHRYRCYRCGNAFDAHAMGRPRTVCSHCMDSKVSNANSSKRGRR</sequence>
<dbReference type="GO" id="GO:1902208">
    <property type="term" value="P:regulation of bacterial-type flagellum assembly"/>
    <property type="evidence" value="ECO:0007669"/>
    <property type="project" value="InterPro"/>
</dbReference>
<accession>A0A0S2TF09</accession>
<keyword evidence="5" id="KW-0805">Transcription regulation</keyword>
<dbReference type="SUPFAM" id="SSF160930">
    <property type="entry name" value="FlhC-like"/>
    <property type="match status" value="1"/>
</dbReference>
<dbReference type="KEGG" id="tee:Tel_11350"/>
<dbReference type="Proteomes" id="UP000055136">
    <property type="component" value="Chromosome"/>
</dbReference>
<keyword evidence="1" id="KW-0963">Cytoplasm</keyword>
<evidence type="ECO:0000256" key="3">
    <source>
        <dbReference type="ARBA" id="ARBA00022795"/>
    </source>
</evidence>
<evidence type="ECO:0000256" key="4">
    <source>
        <dbReference type="ARBA" id="ARBA00022833"/>
    </source>
</evidence>
<keyword evidence="10" id="KW-1185">Reference proteome</keyword>
<evidence type="ECO:0000256" key="7">
    <source>
        <dbReference type="ARBA" id="ARBA00023159"/>
    </source>
</evidence>
<dbReference type="GO" id="GO:0003677">
    <property type="term" value="F:DNA binding"/>
    <property type="evidence" value="ECO:0007669"/>
    <property type="project" value="UniProtKB-KW"/>
</dbReference>
<proteinExistence type="predicted"/>
<evidence type="ECO:0008006" key="11">
    <source>
        <dbReference type="Google" id="ProtNLM"/>
    </source>
</evidence>
<organism evidence="9 10">
    <name type="scientific">Candidatus Tenderia electrophaga</name>
    <dbReference type="NCBI Taxonomy" id="1748243"/>
    <lineage>
        <taxon>Bacteria</taxon>
        <taxon>Pseudomonadati</taxon>
        <taxon>Pseudomonadota</taxon>
        <taxon>Gammaproteobacteria</taxon>
        <taxon>Candidatus Tenderiales</taxon>
        <taxon>Candidatus Tenderiaceae</taxon>
        <taxon>Candidatus Tenderia</taxon>
    </lineage>
</organism>
<dbReference type="EMBL" id="CP013099">
    <property type="protein sequence ID" value="ALP53684.1"/>
    <property type="molecule type" value="Genomic_DNA"/>
</dbReference>
<evidence type="ECO:0000256" key="5">
    <source>
        <dbReference type="ARBA" id="ARBA00023015"/>
    </source>
</evidence>
<dbReference type="GO" id="GO:0046872">
    <property type="term" value="F:metal ion binding"/>
    <property type="evidence" value="ECO:0007669"/>
    <property type="project" value="UniProtKB-KW"/>
</dbReference>
<keyword evidence="2" id="KW-0479">Metal-binding</keyword>
<reference evidence="9" key="1">
    <citation type="submission" date="2015-10" db="EMBL/GenBank/DDBJ databases">
        <title>Description of Candidatus Tenderia electrophaga gen. nov, sp. nov., an Uncultivated Electroautotroph from a Biocathode Enrichment.</title>
        <authorList>
            <person name="Eddie B.J."/>
            <person name="Malanoski A.P."/>
            <person name="Wang Z."/>
            <person name="Hall R.J."/>
            <person name="Oh S.D."/>
            <person name="Heiner C."/>
            <person name="Lin B."/>
            <person name="Strycharz-Glaven S.M."/>
        </authorList>
    </citation>
    <scope>NUCLEOTIDE SEQUENCE [LARGE SCALE GENOMIC DNA]</scope>
    <source>
        <strain evidence="9">NRL1</strain>
    </source>
</reference>
<evidence type="ECO:0000313" key="10">
    <source>
        <dbReference type="Proteomes" id="UP000055136"/>
    </source>
</evidence>
<protein>
    <recommendedName>
        <fullName evidence="11">Flagellar transcriptional regulator FlhC</fullName>
    </recommendedName>
</protein>
<dbReference type="GO" id="GO:0045893">
    <property type="term" value="P:positive regulation of DNA-templated transcription"/>
    <property type="evidence" value="ECO:0007669"/>
    <property type="project" value="InterPro"/>
</dbReference>
<evidence type="ECO:0000256" key="1">
    <source>
        <dbReference type="ARBA" id="ARBA00022490"/>
    </source>
</evidence>
<dbReference type="GO" id="GO:0044781">
    <property type="term" value="P:bacterial-type flagellum organization"/>
    <property type="evidence" value="ECO:0007669"/>
    <property type="project" value="UniProtKB-KW"/>
</dbReference>
<evidence type="ECO:0000313" key="9">
    <source>
        <dbReference type="EMBL" id="ALP53684.1"/>
    </source>
</evidence>
<evidence type="ECO:0000256" key="6">
    <source>
        <dbReference type="ARBA" id="ARBA00023125"/>
    </source>
</evidence>